<sequence length="352" mass="37292">MDRPGRLLVSGPLLRRRARTAFTCLVLERTLTATQKPIGSGFDARSTTGDVLAHVDLSGRTALVTGGYSGVGLATTRALAGAGARVVVPARRPDTARAVLADLGDVEVDELDLADLAGVEAFAERYLASGRGLDILVGSAGIMAPPLTRVGPGWESQFAANHLGHFALVNRLWPALAAGDGARVVAVSSRGHRMSGIRWEDPHFQVEPYDKWLAYGQAKTANALFARHLDVLGQGSGVRAFSVHPGVIDTNLQRHLPLAEQVAMGWTNENGTPKNPDMFKSPEQGAATSVWAATVPLPTDRGGAYLEDCEVADIATDLFDMSTGGVAPHAADEDEATRLWDLSAQLTEVNAF</sequence>
<dbReference type="InterPro" id="IPR002347">
    <property type="entry name" value="SDR_fam"/>
</dbReference>
<organism evidence="4 5">
    <name type="scientific">Streptomyces liliiviolaceus</name>
    <dbReference type="NCBI Taxonomy" id="2823109"/>
    <lineage>
        <taxon>Bacteria</taxon>
        <taxon>Bacillati</taxon>
        <taxon>Actinomycetota</taxon>
        <taxon>Actinomycetes</taxon>
        <taxon>Kitasatosporales</taxon>
        <taxon>Streptomycetaceae</taxon>
        <taxon>Streptomyces</taxon>
    </lineage>
</organism>
<accession>A0A940YEW1</accession>
<dbReference type="FunFam" id="3.40.50.720:FF:000594">
    <property type="entry name" value="Short-chain oxidoreductase"/>
    <property type="match status" value="1"/>
</dbReference>
<proteinExistence type="inferred from homology"/>
<dbReference type="AlphaFoldDB" id="A0A940YEW1"/>
<dbReference type="Proteomes" id="UP000677413">
    <property type="component" value="Unassembled WGS sequence"/>
</dbReference>
<comment type="caution">
    <text evidence="4">The sequence shown here is derived from an EMBL/GenBank/DDBJ whole genome shotgun (WGS) entry which is preliminary data.</text>
</comment>
<dbReference type="SUPFAM" id="SSF51735">
    <property type="entry name" value="NAD(P)-binding Rossmann-fold domains"/>
    <property type="match status" value="1"/>
</dbReference>
<dbReference type="Gene3D" id="3.40.50.720">
    <property type="entry name" value="NAD(P)-binding Rossmann-like Domain"/>
    <property type="match status" value="1"/>
</dbReference>
<protein>
    <recommendedName>
        <fullName evidence="3">Probable oxidoreductase</fullName>
    </recommendedName>
</protein>
<dbReference type="NCBIfam" id="NF004845">
    <property type="entry name" value="PRK06196.1"/>
    <property type="match status" value="1"/>
</dbReference>
<dbReference type="Pfam" id="PF00106">
    <property type="entry name" value="adh_short"/>
    <property type="match status" value="1"/>
</dbReference>
<evidence type="ECO:0000256" key="2">
    <source>
        <dbReference type="ARBA" id="ARBA00023002"/>
    </source>
</evidence>
<keyword evidence="2" id="KW-0560">Oxidoreductase</keyword>
<evidence type="ECO:0000313" key="4">
    <source>
        <dbReference type="EMBL" id="MBQ0855639.1"/>
    </source>
</evidence>
<comment type="similarity">
    <text evidence="1">Belongs to the short-chain dehydrogenases/reductases (SDR) family.</text>
</comment>
<dbReference type="PRINTS" id="PR00081">
    <property type="entry name" value="GDHRDH"/>
</dbReference>
<evidence type="ECO:0000313" key="5">
    <source>
        <dbReference type="Proteomes" id="UP000677413"/>
    </source>
</evidence>
<geneLocation type="plasmid" evidence="4">
    <name>p2</name>
</geneLocation>
<evidence type="ECO:0000256" key="1">
    <source>
        <dbReference type="ARBA" id="ARBA00006484"/>
    </source>
</evidence>
<gene>
    <name evidence="4" type="ORF">J8N05_46625</name>
</gene>
<dbReference type="InterPro" id="IPR036291">
    <property type="entry name" value="NAD(P)-bd_dom_sf"/>
</dbReference>
<dbReference type="GO" id="GO:0016491">
    <property type="term" value="F:oxidoreductase activity"/>
    <property type="evidence" value="ECO:0007669"/>
    <property type="project" value="UniProtKB-KW"/>
</dbReference>
<name>A0A940YEW1_9ACTN</name>
<dbReference type="EMBL" id="JAGPYQ010000003">
    <property type="protein sequence ID" value="MBQ0855639.1"/>
    <property type="molecule type" value="Genomic_DNA"/>
</dbReference>
<evidence type="ECO:0000256" key="3">
    <source>
        <dbReference type="ARBA" id="ARBA00071493"/>
    </source>
</evidence>
<keyword evidence="5" id="KW-1185">Reference proteome</keyword>
<keyword evidence="4" id="KW-0614">Plasmid</keyword>
<reference evidence="4 5" key="1">
    <citation type="submission" date="2021-04" db="EMBL/GenBank/DDBJ databases">
        <authorList>
            <person name="Tang X."/>
            <person name="Zhou X."/>
            <person name="Chen X."/>
            <person name="Cernava T."/>
            <person name="Zhang C."/>
        </authorList>
    </citation>
    <scope>NUCLEOTIDE SEQUENCE [LARGE SCALE GENOMIC DNA]</scope>
    <source>
        <strain evidence="4 5">BH-SS-21</strain>
        <plasmid evidence="4">p2</plasmid>
    </source>
</reference>
<dbReference type="PANTHER" id="PTHR24320">
    <property type="entry name" value="RETINOL DEHYDROGENASE"/>
    <property type="match status" value="1"/>
</dbReference>
<dbReference type="PANTHER" id="PTHR24320:SF148">
    <property type="entry name" value="NAD(P)-BINDING ROSSMANN-FOLD SUPERFAMILY PROTEIN"/>
    <property type="match status" value="1"/>
</dbReference>